<comment type="caution">
    <text evidence="2">The sequence shown here is derived from an EMBL/GenBank/DDBJ whole genome shotgun (WGS) entry which is preliminary data.</text>
</comment>
<reference evidence="2" key="2">
    <citation type="submission" date="2019-02" db="EMBL/GenBank/DDBJ databases">
        <authorList>
            <person name="Zhu J."/>
            <person name="Jiang F."/>
            <person name="Wang X."/>
            <person name="Yang P."/>
            <person name="Bao Y."/>
            <person name="Zhao W."/>
            <person name="Wang W."/>
            <person name="Lu H."/>
            <person name="Wang Q."/>
            <person name="Cui N."/>
            <person name="Li J."/>
            <person name="Chen X."/>
            <person name="Luo L."/>
            <person name="Yu J."/>
            <person name="Kang L."/>
            <person name="Cui F."/>
        </authorList>
    </citation>
    <scope>NUCLEOTIDE SEQUENCE</scope>
    <source>
        <strain evidence="2">Lst14</strain>
        <tissue evidence="2">Whole body</tissue>
    </source>
</reference>
<evidence type="ECO:0000256" key="1">
    <source>
        <dbReference type="SAM" id="MobiDB-lite"/>
    </source>
</evidence>
<evidence type="ECO:0000313" key="4">
    <source>
        <dbReference type="Proteomes" id="UP000291343"/>
    </source>
</evidence>
<dbReference type="Proteomes" id="UP000291343">
    <property type="component" value="Unassembled WGS sequence"/>
</dbReference>
<evidence type="ECO:0000313" key="2">
    <source>
        <dbReference type="EMBL" id="RZF32639.1"/>
    </source>
</evidence>
<reference evidence="2 4" key="1">
    <citation type="journal article" date="2017" name="Gigascience">
        <title>Genome sequence of the small brown planthopper, Laodelphax striatellus.</title>
        <authorList>
            <person name="Zhu J."/>
            <person name="Jiang F."/>
            <person name="Wang X."/>
            <person name="Yang P."/>
            <person name="Bao Y."/>
            <person name="Zhao W."/>
            <person name="Wang W."/>
            <person name="Lu H."/>
            <person name="Wang Q."/>
            <person name="Cui N."/>
            <person name="Li J."/>
            <person name="Chen X."/>
            <person name="Luo L."/>
            <person name="Yu J."/>
            <person name="Kang L."/>
            <person name="Cui F."/>
        </authorList>
    </citation>
    <scope>NUCLEOTIDE SEQUENCE [LARGE SCALE GENOMIC DNA]</scope>
    <source>
        <strain evidence="2">Lst14</strain>
        <tissue evidence="2">Whole body</tissue>
    </source>
</reference>
<sequence length="110" mass="12082">MTVRATRCDGGRRMMGKRERGKRGNERKRRVEKRQVGPATIINIITDARGCADACVRALCARAVAAIWVATSVADVSRLWSASGRSSDAVQVNADCLEYIGHQLPVRIRS</sequence>
<name>A0A482WGH8_LAOST</name>
<dbReference type="EMBL" id="QKKF02036179">
    <property type="protein sequence ID" value="RZF32639.1"/>
    <property type="molecule type" value="Genomic_DNA"/>
</dbReference>
<proteinExistence type="predicted"/>
<organism evidence="2 4">
    <name type="scientific">Laodelphax striatellus</name>
    <name type="common">Small brown planthopper</name>
    <name type="synonym">Delphax striatella</name>
    <dbReference type="NCBI Taxonomy" id="195883"/>
    <lineage>
        <taxon>Eukaryota</taxon>
        <taxon>Metazoa</taxon>
        <taxon>Ecdysozoa</taxon>
        <taxon>Arthropoda</taxon>
        <taxon>Hexapoda</taxon>
        <taxon>Insecta</taxon>
        <taxon>Pterygota</taxon>
        <taxon>Neoptera</taxon>
        <taxon>Paraneoptera</taxon>
        <taxon>Hemiptera</taxon>
        <taxon>Auchenorrhyncha</taxon>
        <taxon>Fulgoroidea</taxon>
        <taxon>Delphacidae</taxon>
        <taxon>Criomorphinae</taxon>
        <taxon>Laodelphax</taxon>
    </lineage>
</organism>
<dbReference type="EMBL" id="QKKF02011418">
    <property type="protein sequence ID" value="RZF44077.1"/>
    <property type="molecule type" value="Genomic_DNA"/>
</dbReference>
<gene>
    <name evidence="3" type="ORF">LSTR_LSTR013410</name>
    <name evidence="2" type="ORF">LSTR_LSTR015370</name>
</gene>
<keyword evidence="4" id="KW-1185">Reference proteome</keyword>
<dbReference type="AlphaFoldDB" id="A0A482WGH8"/>
<accession>A0A482WGH8</accession>
<dbReference type="InParanoid" id="A0A482WGH8"/>
<protein>
    <submittedName>
        <fullName evidence="2">Uncharacterized protein</fullName>
    </submittedName>
</protein>
<feature type="compositionally biased region" description="Basic and acidic residues" evidence="1">
    <location>
        <begin position="1"/>
        <end position="24"/>
    </location>
</feature>
<feature type="region of interest" description="Disordered" evidence="1">
    <location>
        <begin position="1"/>
        <end position="33"/>
    </location>
</feature>
<evidence type="ECO:0000313" key="3">
    <source>
        <dbReference type="EMBL" id="RZF44077.1"/>
    </source>
</evidence>